<accession>A0ABP1RJV0</accession>
<proteinExistence type="predicted"/>
<gene>
    <name evidence="1" type="ORF">ODALV1_LOCUS23058</name>
</gene>
<name>A0ABP1RJV0_9HEXA</name>
<evidence type="ECO:0008006" key="3">
    <source>
        <dbReference type="Google" id="ProtNLM"/>
    </source>
</evidence>
<organism evidence="1 2">
    <name type="scientific">Orchesella dallaii</name>
    <dbReference type="NCBI Taxonomy" id="48710"/>
    <lineage>
        <taxon>Eukaryota</taxon>
        <taxon>Metazoa</taxon>
        <taxon>Ecdysozoa</taxon>
        <taxon>Arthropoda</taxon>
        <taxon>Hexapoda</taxon>
        <taxon>Collembola</taxon>
        <taxon>Entomobryomorpha</taxon>
        <taxon>Entomobryoidea</taxon>
        <taxon>Orchesellidae</taxon>
        <taxon>Orchesellinae</taxon>
        <taxon>Orchesella</taxon>
    </lineage>
</organism>
<protein>
    <recommendedName>
        <fullName evidence="3">F-box domain-containing protein</fullName>
    </recommendedName>
</protein>
<keyword evidence="2" id="KW-1185">Reference proteome</keyword>
<evidence type="ECO:0000313" key="2">
    <source>
        <dbReference type="Proteomes" id="UP001642540"/>
    </source>
</evidence>
<evidence type="ECO:0000313" key="1">
    <source>
        <dbReference type="EMBL" id="CAL8129297.1"/>
    </source>
</evidence>
<dbReference type="EMBL" id="CAXLJM020000076">
    <property type="protein sequence ID" value="CAL8129297.1"/>
    <property type="molecule type" value="Genomic_DNA"/>
</dbReference>
<dbReference type="SUPFAM" id="SSF52047">
    <property type="entry name" value="RNI-like"/>
    <property type="match status" value="1"/>
</dbReference>
<sequence length="472" mass="53539">MASRSGTQVKPAKKSHPEAVVGNETLLNIDKLPTEMLHEIFEKMIELKNGNDSNSNSELAGHNPSYLNCREVNSHWKSGIESVLEKKSISTWKTMPFPVTIHNMTSEPRTLGHVFVIKPKGEHTPMESAYLPPALELWEEKENPFPSRSLVLTSDLAHSYITYLKSRRARGTQVIGLVPFFSMVGEHLTSLILATVTLSSKTLVGILENTPELKALSLIRVLIPQEISPCAQLPALRNLKHVQMFQVFMLEKGKKYDWSDFNYDDEDKKKLCSWILQPYKGQLLTLDSDGQGCIGTEANFGNLERLFVSNVYDLSFLHPELFIYSRLKSLFLTNIKSKFDGERKEWFQRNIGPFAETLTELQLDIPSRILGKLLAKEPMFKISPEATQKKINKVVFQEMKALAITFPKLAGEAQLIKNMIKEFPNLEALTFLIRGGEYQVAGAQNLVDQEEYGKVCLKLKKIRIRDLANTRD</sequence>
<dbReference type="Proteomes" id="UP001642540">
    <property type="component" value="Unassembled WGS sequence"/>
</dbReference>
<comment type="caution">
    <text evidence="1">The sequence shown here is derived from an EMBL/GenBank/DDBJ whole genome shotgun (WGS) entry which is preliminary data.</text>
</comment>
<reference evidence="1 2" key="1">
    <citation type="submission" date="2024-08" db="EMBL/GenBank/DDBJ databases">
        <authorList>
            <person name="Cucini C."/>
            <person name="Frati F."/>
        </authorList>
    </citation>
    <scope>NUCLEOTIDE SEQUENCE [LARGE SCALE GENOMIC DNA]</scope>
</reference>